<keyword evidence="5 8" id="KW-0812">Transmembrane</keyword>
<feature type="transmembrane region" description="Helical" evidence="8">
    <location>
        <begin position="614"/>
        <end position="632"/>
    </location>
</feature>
<feature type="transmembrane region" description="Helical" evidence="8">
    <location>
        <begin position="284"/>
        <end position="302"/>
    </location>
</feature>
<evidence type="ECO:0000256" key="5">
    <source>
        <dbReference type="ARBA" id="ARBA00022692"/>
    </source>
</evidence>
<feature type="transmembrane region" description="Helical" evidence="8">
    <location>
        <begin position="97"/>
        <end position="120"/>
    </location>
</feature>
<dbReference type="EMBL" id="JAMOIM010000008">
    <property type="protein sequence ID" value="MCW6509203.1"/>
    <property type="molecule type" value="Genomic_DNA"/>
</dbReference>
<dbReference type="AlphaFoldDB" id="A0AA41Z2A9"/>
<keyword evidence="7 8" id="KW-0472">Membrane</keyword>
<protein>
    <submittedName>
        <fullName evidence="9">Fe(3+)-hydroxamate ABC transporter permease FhuB</fullName>
    </submittedName>
</protein>
<keyword evidence="10" id="KW-1185">Reference proteome</keyword>
<feature type="transmembrane region" description="Helical" evidence="8">
    <location>
        <begin position="638"/>
        <end position="661"/>
    </location>
</feature>
<organism evidence="9 10">
    <name type="scientific">Lichenifustis flavocetrariae</name>
    <dbReference type="NCBI Taxonomy" id="2949735"/>
    <lineage>
        <taxon>Bacteria</taxon>
        <taxon>Pseudomonadati</taxon>
        <taxon>Pseudomonadota</taxon>
        <taxon>Alphaproteobacteria</taxon>
        <taxon>Hyphomicrobiales</taxon>
        <taxon>Lichenihabitantaceae</taxon>
        <taxon>Lichenifustis</taxon>
    </lineage>
</organism>
<evidence type="ECO:0000256" key="1">
    <source>
        <dbReference type="ARBA" id="ARBA00004651"/>
    </source>
</evidence>
<accession>A0AA41Z2A9</accession>
<feature type="transmembrane region" description="Helical" evidence="8">
    <location>
        <begin position="432"/>
        <end position="449"/>
    </location>
</feature>
<feature type="transmembrane region" description="Helical" evidence="8">
    <location>
        <begin position="195"/>
        <end position="216"/>
    </location>
</feature>
<feature type="transmembrane region" description="Helical" evidence="8">
    <location>
        <begin position="308"/>
        <end position="331"/>
    </location>
</feature>
<feature type="transmembrane region" description="Helical" evidence="8">
    <location>
        <begin position="15"/>
        <end position="35"/>
    </location>
</feature>
<dbReference type="CDD" id="cd06550">
    <property type="entry name" value="TM_ABC_iron-siderophores_like"/>
    <property type="match status" value="2"/>
</dbReference>
<comment type="subcellular location">
    <subcellularLocation>
        <location evidence="1">Cell membrane</location>
        <topology evidence="1">Multi-pass membrane protein</topology>
    </subcellularLocation>
</comment>
<feature type="transmembrane region" description="Helical" evidence="8">
    <location>
        <begin position="358"/>
        <end position="377"/>
    </location>
</feature>
<dbReference type="GO" id="GO:0022857">
    <property type="term" value="F:transmembrane transporter activity"/>
    <property type="evidence" value="ECO:0007669"/>
    <property type="project" value="InterPro"/>
</dbReference>
<evidence type="ECO:0000256" key="3">
    <source>
        <dbReference type="ARBA" id="ARBA00022448"/>
    </source>
</evidence>
<keyword evidence="4" id="KW-1003">Cell membrane</keyword>
<proteinExistence type="inferred from homology"/>
<dbReference type="GO" id="GO:0033214">
    <property type="term" value="P:siderophore-iron import into cell"/>
    <property type="evidence" value="ECO:0007669"/>
    <property type="project" value="TreeGrafter"/>
</dbReference>
<keyword evidence="3" id="KW-0813">Transport</keyword>
<evidence type="ECO:0000256" key="4">
    <source>
        <dbReference type="ARBA" id="ARBA00022475"/>
    </source>
</evidence>
<feature type="transmembrane region" description="Helical" evidence="8">
    <location>
        <begin position="575"/>
        <end position="602"/>
    </location>
</feature>
<evidence type="ECO:0000256" key="8">
    <source>
        <dbReference type="SAM" id="Phobius"/>
    </source>
</evidence>
<comment type="similarity">
    <text evidence="2">Belongs to the binding-protein-dependent transport system permease family. FecCD subfamily.</text>
</comment>
<evidence type="ECO:0000256" key="2">
    <source>
        <dbReference type="ARBA" id="ARBA00007935"/>
    </source>
</evidence>
<evidence type="ECO:0000313" key="9">
    <source>
        <dbReference type="EMBL" id="MCW6509203.1"/>
    </source>
</evidence>
<reference evidence="9" key="1">
    <citation type="submission" date="2022-05" db="EMBL/GenBank/DDBJ databases">
        <authorList>
            <person name="Pankratov T."/>
        </authorList>
    </citation>
    <scope>NUCLEOTIDE SEQUENCE</scope>
    <source>
        <strain evidence="9">BP6-180914</strain>
    </source>
</reference>
<dbReference type="SUPFAM" id="SSF81345">
    <property type="entry name" value="ABC transporter involved in vitamin B12 uptake, BtuC"/>
    <property type="match status" value="2"/>
</dbReference>
<dbReference type="NCBIfam" id="NF007866">
    <property type="entry name" value="PRK10577.1-2"/>
    <property type="match status" value="1"/>
</dbReference>
<dbReference type="RefSeq" id="WP_282585561.1">
    <property type="nucleotide sequence ID" value="NZ_JAMOIM010000008.1"/>
</dbReference>
<dbReference type="PANTHER" id="PTHR30472:SF37">
    <property type="entry name" value="FE(3+) DICITRATE TRANSPORT SYSTEM PERMEASE PROTEIN FECD-RELATED"/>
    <property type="match status" value="1"/>
</dbReference>
<evidence type="ECO:0000256" key="7">
    <source>
        <dbReference type="ARBA" id="ARBA00023136"/>
    </source>
</evidence>
<gene>
    <name evidence="9" type="primary">fhuB</name>
    <name evidence="9" type="ORF">M8523_14345</name>
</gene>
<dbReference type="InterPro" id="IPR000522">
    <property type="entry name" value="ABC_transptr_permease_BtuC"/>
</dbReference>
<keyword evidence="6 8" id="KW-1133">Transmembrane helix</keyword>
<feature type="transmembrane region" description="Helical" evidence="8">
    <location>
        <begin position="456"/>
        <end position="475"/>
    </location>
</feature>
<dbReference type="Gene3D" id="1.10.3470.10">
    <property type="entry name" value="ABC transporter involved in vitamin B12 uptake, BtuC"/>
    <property type="match status" value="2"/>
</dbReference>
<comment type="caution">
    <text evidence="9">The sequence shown here is derived from an EMBL/GenBank/DDBJ whole genome shotgun (WGS) entry which is preliminary data.</text>
</comment>
<feature type="transmembrane region" description="Helical" evidence="8">
    <location>
        <begin position="529"/>
        <end position="550"/>
    </location>
</feature>
<feature type="transmembrane region" description="Helical" evidence="8">
    <location>
        <begin position="152"/>
        <end position="175"/>
    </location>
</feature>
<dbReference type="Proteomes" id="UP001165667">
    <property type="component" value="Unassembled WGS sequence"/>
</dbReference>
<name>A0AA41Z2A9_9HYPH</name>
<dbReference type="Pfam" id="PF01032">
    <property type="entry name" value="FecCD"/>
    <property type="match status" value="2"/>
</dbReference>
<evidence type="ECO:0000313" key="10">
    <source>
        <dbReference type="Proteomes" id="UP001165667"/>
    </source>
</evidence>
<dbReference type="PANTHER" id="PTHR30472">
    <property type="entry name" value="FERRIC ENTEROBACTIN TRANSPORT SYSTEM PERMEASE PROTEIN"/>
    <property type="match status" value="1"/>
</dbReference>
<feature type="transmembrane region" description="Helical" evidence="8">
    <location>
        <begin position="126"/>
        <end position="145"/>
    </location>
</feature>
<evidence type="ECO:0000256" key="6">
    <source>
        <dbReference type="ARBA" id="ARBA00022989"/>
    </source>
</evidence>
<feature type="transmembrane region" description="Helical" evidence="8">
    <location>
        <begin position="487"/>
        <end position="508"/>
    </location>
</feature>
<dbReference type="GO" id="GO:0005886">
    <property type="term" value="C:plasma membrane"/>
    <property type="evidence" value="ECO:0007669"/>
    <property type="project" value="UniProtKB-SubCell"/>
</dbReference>
<sequence>MRVSKSFARGGESQACALAAVLALVGIAITLGRWVGQVPGSSWIEAAFHPASGNVAQLVFHFSSLPRSSVAAMSGAALAVSGAIFQHVLRNPLASPVTLGVSSGAQLALVAATVLAPTTLGATPEITALAGGVASMALVFAIASAQGLSSPALILSGLSVGLLCGALGHVLKLFNQESLAAVFLWGAGSFAQDDWSVAAALVPRLAILTLVAAFLMRPLRLLGLADESARGLGVSLTLYRTAALGVAVCMAASVTAAVGMIGFVEIAAPLAARLAGARRLGPRLAIAAVIGAAILLIVDALVQALNEWFGASLPTGAATTFLGAPLLLGLLPRMRAGVAGETSGWAEAGRRLQRPGRLLMRLTLLTLVALVLATMIGRTGLGWSIIGPYSWSALAPWRGPRTLEAFAGGAMLGTAGTLLQRATGNPMAGPEILGLGAAVMVGLAGALLIDPAASQVTLFTAGATGALILLIVLMGSGLRTRFAPDQLLLTGIALSAALDAVIFAFLALNDPRAGVLLGWMSGSTAGADARSTSIMVVLAAILVPIGLLFARSLDILPLGDPLARELGVSLTPTRFGIMLVSAALTAGAVLSVGPMTFVGLIGPHVTGRLGAHRSLLQVPGAALVGGLVMALADWLGRIVLAPFEIPAGLVAALIGIPYLVVQLLRRVPARSA</sequence>
<dbReference type="InterPro" id="IPR037294">
    <property type="entry name" value="ABC_BtuC-like"/>
</dbReference>